<organism evidence="12 13">
    <name type="scientific">Paenibacillus sepulcri</name>
    <dbReference type="NCBI Taxonomy" id="359917"/>
    <lineage>
        <taxon>Bacteria</taxon>
        <taxon>Bacillati</taxon>
        <taxon>Bacillota</taxon>
        <taxon>Bacilli</taxon>
        <taxon>Bacillales</taxon>
        <taxon>Paenibacillaceae</taxon>
        <taxon>Paenibacillus</taxon>
    </lineage>
</organism>
<dbReference type="EC" id="2.7.1.180" evidence="2 11"/>
<keyword evidence="8 11" id="KW-0460">Magnesium</keyword>
<evidence type="ECO:0000313" key="13">
    <source>
        <dbReference type="Proteomes" id="UP001519887"/>
    </source>
</evidence>
<gene>
    <name evidence="12" type="ORF">K0U00_01535</name>
</gene>
<evidence type="ECO:0000256" key="5">
    <source>
        <dbReference type="ARBA" id="ARBA00022679"/>
    </source>
</evidence>
<dbReference type="GO" id="GO:0016740">
    <property type="term" value="F:transferase activity"/>
    <property type="evidence" value="ECO:0007669"/>
    <property type="project" value="UniProtKB-KW"/>
</dbReference>
<comment type="caution">
    <text evidence="12">The sequence shown here is derived from an EMBL/GenBank/DDBJ whole genome shotgun (WGS) entry which is preliminary data.</text>
</comment>
<sequence>MKKTKLFMDTVVDIQVVTGKWMLKEEAEAKIIQAFQAFQKVELACSRFSPDSELMKACRLIDTPVPVSPLIFQPLKFAMEIAKWTDGVFDPTVGKMMEEHGFNRHYLTGQSIESLSADSVTYQDIVLNEQESTLYLRKPLVIDLGAVAKGFAIDLAANELKEFEGFVVNAGGDLFAGGVNEQGNPWEIGIQHPEQKEQVIHILDISNEAVCTSGSYERKSTKKNGTHHLIHPKTRQSPNDWVSCSTIAPFAMLADAVSTASLLLGADSGKMLIEQAGLKGILITPGLKIDRVGGI</sequence>
<evidence type="ECO:0000256" key="2">
    <source>
        <dbReference type="ARBA" id="ARBA00011955"/>
    </source>
</evidence>
<dbReference type="Pfam" id="PF02424">
    <property type="entry name" value="ApbE"/>
    <property type="match status" value="1"/>
</dbReference>
<evidence type="ECO:0000256" key="4">
    <source>
        <dbReference type="ARBA" id="ARBA00022630"/>
    </source>
</evidence>
<comment type="catalytic activity">
    <reaction evidence="10 11">
        <text>L-threonyl-[protein] + FAD = FMN-L-threonyl-[protein] + AMP + H(+)</text>
        <dbReference type="Rhea" id="RHEA:36847"/>
        <dbReference type="Rhea" id="RHEA-COMP:11060"/>
        <dbReference type="Rhea" id="RHEA-COMP:11061"/>
        <dbReference type="ChEBI" id="CHEBI:15378"/>
        <dbReference type="ChEBI" id="CHEBI:30013"/>
        <dbReference type="ChEBI" id="CHEBI:57692"/>
        <dbReference type="ChEBI" id="CHEBI:74257"/>
        <dbReference type="ChEBI" id="CHEBI:456215"/>
        <dbReference type="EC" id="2.7.1.180"/>
    </reaction>
</comment>
<dbReference type="SUPFAM" id="SSF143631">
    <property type="entry name" value="ApbE-like"/>
    <property type="match status" value="1"/>
</dbReference>
<evidence type="ECO:0000256" key="3">
    <source>
        <dbReference type="ARBA" id="ARBA00016337"/>
    </source>
</evidence>
<dbReference type="Gene3D" id="3.10.520.10">
    <property type="entry name" value="ApbE-like domains"/>
    <property type="match status" value="1"/>
</dbReference>
<keyword evidence="13" id="KW-1185">Reference proteome</keyword>
<dbReference type="Proteomes" id="UP001519887">
    <property type="component" value="Unassembled WGS sequence"/>
</dbReference>
<evidence type="ECO:0000256" key="10">
    <source>
        <dbReference type="ARBA" id="ARBA00048540"/>
    </source>
</evidence>
<evidence type="ECO:0000313" key="12">
    <source>
        <dbReference type="EMBL" id="MBW7452723.1"/>
    </source>
</evidence>
<keyword evidence="6 11" id="KW-0479">Metal-binding</keyword>
<dbReference type="InterPro" id="IPR024932">
    <property type="entry name" value="ApbE"/>
</dbReference>
<evidence type="ECO:0000256" key="8">
    <source>
        <dbReference type="ARBA" id="ARBA00022842"/>
    </source>
</evidence>
<comment type="cofactor">
    <cofactor evidence="1">
        <name>Mg(2+)</name>
        <dbReference type="ChEBI" id="CHEBI:18420"/>
    </cofactor>
</comment>
<dbReference type="EMBL" id="JAHZIK010000014">
    <property type="protein sequence ID" value="MBW7452723.1"/>
    <property type="molecule type" value="Genomic_DNA"/>
</dbReference>
<accession>A0ABS7BVP4</accession>
<evidence type="ECO:0000256" key="6">
    <source>
        <dbReference type="ARBA" id="ARBA00022723"/>
    </source>
</evidence>
<dbReference type="PANTHER" id="PTHR30040">
    <property type="entry name" value="THIAMINE BIOSYNTHESIS LIPOPROTEIN APBE"/>
    <property type="match status" value="1"/>
</dbReference>
<proteinExistence type="inferred from homology"/>
<evidence type="ECO:0000256" key="7">
    <source>
        <dbReference type="ARBA" id="ARBA00022827"/>
    </source>
</evidence>
<name>A0ABS7BVP4_9BACL</name>
<keyword evidence="7 11" id="KW-0274">FAD</keyword>
<evidence type="ECO:0000256" key="9">
    <source>
        <dbReference type="ARBA" id="ARBA00031306"/>
    </source>
</evidence>
<protein>
    <recommendedName>
        <fullName evidence="3 11">FAD:protein FMN transferase</fullName>
        <ecNumber evidence="2 11">2.7.1.180</ecNumber>
    </recommendedName>
    <alternativeName>
        <fullName evidence="9 11">Flavin transferase</fullName>
    </alternativeName>
</protein>
<evidence type="ECO:0000256" key="11">
    <source>
        <dbReference type="PIRNR" id="PIRNR006268"/>
    </source>
</evidence>
<reference evidence="12 13" key="1">
    <citation type="submission" date="2021-07" db="EMBL/GenBank/DDBJ databases">
        <title>Paenibacillus radiodurans sp. nov., isolated from the southeastern edge of Tengger Desert.</title>
        <authorList>
            <person name="Zhang G."/>
        </authorList>
    </citation>
    <scope>NUCLEOTIDE SEQUENCE [LARGE SCALE GENOMIC DNA]</scope>
    <source>
        <strain evidence="12 13">CCM 7311</strain>
    </source>
</reference>
<dbReference type="PIRSF" id="PIRSF006268">
    <property type="entry name" value="ApbE"/>
    <property type="match status" value="1"/>
</dbReference>
<keyword evidence="5 11" id="KW-0808">Transferase</keyword>
<dbReference type="PANTHER" id="PTHR30040:SF2">
    <property type="entry name" value="FAD:PROTEIN FMN TRANSFERASE"/>
    <property type="match status" value="1"/>
</dbReference>
<evidence type="ECO:0000256" key="1">
    <source>
        <dbReference type="ARBA" id="ARBA00001946"/>
    </source>
</evidence>
<comment type="similarity">
    <text evidence="11">Belongs to the ApbE family.</text>
</comment>
<keyword evidence="4 11" id="KW-0285">Flavoprotein</keyword>
<dbReference type="InterPro" id="IPR003374">
    <property type="entry name" value="ApbE-like_sf"/>
</dbReference>